<evidence type="ECO:0000313" key="5">
    <source>
        <dbReference type="EMBL" id="KAJ5461432.1"/>
    </source>
</evidence>
<dbReference type="Gene3D" id="3.40.50.150">
    <property type="entry name" value="Vaccinia Virus protein VP39"/>
    <property type="match status" value="1"/>
</dbReference>
<keyword evidence="1" id="KW-0489">Methyltransferase</keyword>
<feature type="domain" description="O-methyltransferase C-terminal" evidence="4">
    <location>
        <begin position="254"/>
        <end position="399"/>
    </location>
</feature>
<evidence type="ECO:0000256" key="2">
    <source>
        <dbReference type="ARBA" id="ARBA00022679"/>
    </source>
</evidence>
<evidence type="ECO:0000259" key="4">
    <source>
        <dbReference type="Pfam" id="PF00891"/>
    </source>
</evidence>
<dbReference type="InterPro" id="IPR001077">
    <property type="entry name" value="COMT_C"/>
</dbReference>
<dbReference type="EMBL" id="JAPVEA010000002">
    <property type="protein sequence ID" value="KAJ5461432.1"/>
    <property type="molecule type" value="Genomic_DNA"/>
</dbReference>
<comment type="caution">
    <text evidence="5">The sequence shown here is derived from an EMBL/GenBank/DDBJ whole genome shotgun (WGS) entry which is preliminary data.</text>
</comment>
<dbReference type="PANTHER" id="PTHR43712">
    <property type="entry name" value="PUTATIVE (AFU_ORTHOLOGUE AFUA_4G14580)-RELATED"/>
    <property type="match status" value="1"/>
</dbReference>
<dbReference type="PROSITE" id="PS51683">
    <property type="entry name" value="SAM_OMT_II"/>
    <property type="match status" value="1"/>
</dbReference>
<evidence type="ECO:0000256" key="1">
    <source>
        <dbReference type="ARBA" id="ARBA00022603"/>
    </source>
</evidence>
<keyword evidence="2" id="KW-0808">Transferase</keyword>
<keyword evidence="3" id="KW-0949">S-adenosyl-L-methionine</keyword>
<sequence length="419" mass="47849">MSFEIPNIGDIEELLDQLCRATGNFKQDHNDLERIAALKAARRLVQALEKPYDMALMTGSSPVQPLCVRIAIDLDIFKTLTERDGLVNLRNWPRSRTRTLCSQVIMLHLNIVDSCTLTSTFLWIERVLRILAGAGYVVEYDIRVYAANAMTRYMSTPGAVAVLKFGFDVCMPLYAKAPEYFRENGFQTPLESNKGLFQYVEKTEESMWSLLFKNQENMDEFYVHMTGRKANRPTWIDWFPVQECIIDGFEDQEGGVLLVDVAGGRGYDLEIFHAKFSDVPGRLIVEDLPQVLEGMTLSPGIECQPFDLFEAQPVKGARAYYMKFVLHDWADRQCHQILQQFKGTMKKGYSKLLIEEVILADKDAEPIPSLGDWMMLAVHCGMERTRSHWERLLTASGFQVVKFWDPPYPGQSIIEAEVS</sequence>
<proteinExistence type="predicted"/>
<protein>
    <recommendedName>
        <fullName evidence="4">O-methyltransferase C-terminal domain-containing protein</fullName>
    </recommendedName>
</protein>
<dbReference type="GO" id="GO:0044550">
    <property type="term" value="P:secondary metabolite biosynthetic process"/>
    <property type="evidence" value="ECO:0007669"/>
    <property type="project" value="UniProtKB-ARBA"/>
</dbReference>
<dbReference type="AlphaFoldDB" id="A0AAD6CG65"/>
<dbReference type="GO" id="GO:0008171">
    <property type="term" value="F:O-methyltransferase activity"/>
    <property type="evidence" value="ECO:0007669"/>
    <property type="project" value="InterPro"/>
</dbReference>
<organism evidence="5 6">
    <name type="scientific">Penicillium daleae</name>
    <dbReference type="NCBI Taxonomy" id="63821"/>
    <lineage>
        <taxon>Eukaryota</taxon>
        <taxon>Fungi</taxon>
        <taxon>Dikarya</taxon>
        <taxon>Ascomycota</taxon>
        <taxon>Pezizomycotina</taxon>
        <taxon>Eurotiomycetes</taxon>
        <taxon>Eurotiomycetidae</taxon>
        <taxon>Eurotiales</taxon>
        <taxon>Aspergillaceae</taxon>
        <taxon>Penicillium</taxon>
    </lineage>
</organism>
<evidence type="ECO:0000313" key="6">
    <source>
        <dbReference type="Proteomes" id="UP001213681"/>
    </source>
</evidence>
<reference evidence="5" key="2">
    <citation type="journal article" date="2023" name="IMA Fungus">
        <title>Comparative genomic study of the Penicillium genus elucidates a diverse pangenome and 15 lateral gene transfer events.</title>
        <authorList>
            <person name="Petersen C."/>
            <person name="Sorensen T."/>
            <person name="Nielsen M.R."/>
            <person name="Sondergaard T.E."/>
            <person name="Sorensen J.L."/>
            <person name="Fitzpatrick D.A."/>
            <person name="Frisvad J.C."/>
            <person name="Nielsen K.L."/>
        </authorList>
    </citation>
    <scope>NUCLEOTIDE SEQUENCE</scope>
    <source>
        <strain evidence="5">IBT 16125</strain>
    </source>
</reference>
<gene>
    <name evidence="5" type="ORF">N7458_002984</name>
</gene>
<dbReference type="InterPro" id="IPR016461">
    <property type="entry name" value="COMT-like"/>
</dbReference>
<name>A0AAD6CG65_9EURO</name>
<accession>A0AAD6CG65</accession>
<dbReference type="Proteomes" id="UP001213681">
    <property type="component" value="Unassembled WGS sequence"/>
</dbReference>
<dbReference type="GeneID" id="81596610"/>
<dbReference type="Pfam" id="PF00891">
    <property type="entry name" value="Methyltransf_2"/>
    <property type="match status" value="1"/>
</dbReference>
<dbReference type="SUPFAM" id="SSF53335">
    <property type="entry name" value="S-adenosyl-L-methionine-dependent methyltransferases"/>
    <property type="match status" value="1"/>
</dbReference>
<dbReference type="GO" id="GO:0032259">
    <property type="term" value="P:methylation"/>
    <property type="evidence" value="ECO:0007669"/>
    <property type="project" value="UniProtKB-KW"/>
</dbReference>
<keyword evidence="6" id="KW-1185">Reference proteome</keyword>
<dbReference type="PANTHER" id="PTHR43712:SF1">
    <property type="entry name" value="HYPOTHETICAL O-METHYLTRANSFERASE (EUROFUNG)-RELATED"/>
    <property type="match status" value="1"/>
</dbReference>
<reference evidence="5" key="1">
    <citation type="submission" date="2022-12" db="EMBL/GenBank/DDBJ databases">
        <authorList>
            <person name="Petersen C."/>
        </authorList>
    </citation>
    <scope>NUCLEOTIDE SEQUENCE</scope>
    <source>
        <strain evidence="5">IBT 16125</strain>
    </source>
</reference>
<dbReference type="InterPro" id="IPR029063">
    <property type="entry name" value="SAM-dependent_MTases_sf"/>
</dbReference>
<dbReference type="RefSeq" id="XP_056770474.1">
    <property type="nucleotide sequence ID" value="XM_056906367.1"/>
</dbReference>
<evidence type="ECO:0000256" key="3">
    <source>
        <dbReference type="ARBA" id="ARBA00022691"/>
    </source>
</evidence>